<reference evidence="11" key="1">
    <citation type="submission" date="2018-01" db="EMBL/GenBank/DDBJ databases">
        <title>Rubneribacter badeniensis gen. nov., sp. nov., and Colonibacter rubneri, gen. nov., sp. nov., WGS of new members of the Eggerthellaceae.</title>
        <authorList>
            <person name="Danylec N."/>
            <person name="Stoll D.A."/>
            <person name="Doetsch A."/>
            <person name="Kulling S.E."/>
            <person name="Huch M."/>
        </authorList>
    </citation>
    <scope>NUCLEOTIDE SEQUENCE [LARGE SCALE GENOMIC DNA]</scope>
    <source>
        <strain evidence="11">ResAG-96</strain>
    </source>
</reference>
<organism evidence="10 11">
    <name type="scientific">Enteroscipio rubneri</name>
    <dbReference type="NCBI Taxonomy" id="2070686"/>
    <lineage>
        <taxon>Bacteria</taxon>
        <taxon>Bacillati</taxon>
        <taxon>Actinomycetota</taxon>
        <taxon>Coriobacteriia</taxon>
        <taxon>Eggerthellales</taxon>
        <taxon>Eggerthellaceae</taxon>
        <taxon>Enteroscipio</taxon>
    </lineage>
</organism>
<dbReference type="Proteomes" id="UP000236197">
    <property type="component" value="Unassembled WGS sequence"/>
</dbReference>
<keyword evidence="5 8" id="KW-0457">Lysine biosynthesis</keyword>
<comment type="function">
    <text evidence="8">Catalyzes the stereoinversion of LL-2,6-diaminopimelate (L,L-DAP) to meso-diaminopimelate (meso-DAP), a precursor of L-lysine and an essential component of the bacterial peptidoglycan.</text>
</comment>
<feature type="binding site" evidence="8">
    <location>
        <position position="224"/>
    </location>
    <ligand>
        <name>substrate</name>
    </ligand>
</feature>
<evidence type="ECO:0000256" key="9">
    <source>
        <dbReference type="PROSITE-ProRule" id="PRU10125"/>
    </source>
</evidence>
<dbReference type="InterPro" id="IPR001653">
    <property type="entry name" value="DAP_epimerase_DapF"/>
</dbReference>
<feature type="active site" description="Proton donor" evidence="8">
    <location>
        <position position="89"/>
    </location>
</feature>
<feature type="binding site" evidence="8">
    <location>
        <begin position="241"/>
        <end position="242"/>
    </location>
    <ligand>
        <name>substrate</name>
    </ligand>
</feature>
<keyword evidence="6 8" id="KW-0413">Isomerase</keyword>
<dbReference type="PANTHER" id="PTHR31689:SF0">
    <property type="entry name" value="DIAMINOPIMELATE EPIMERASE"/>
    <property type="match status" value="1"/>
</dbReference>
<dbReference type="Gene3D" id="3.10.310.10">
    <property type="entry name" value="Diaminopimelate Epimerase, Chain A, domain 1"/>
    <property type="match status" value="2"/>
</dbReference>
<comment type="similarity">
    <text evidence="2 8">Belongs to the diaminopimelate epimerase family.</text>
</comment>
<evidence type="ECO:0000256" key="8">
    <source>
        <dbReference type="HAMAP-Rule" id="MF_00197"/>
    </source>
</evidence>
<dbReference type="InterPro" id="IPR018510">
    <property type="entry name" value="DAP_epimerase_AS"/>
</dbReference>
<evidence type="ECO:0000256" key="2">
    <source>
        <dbReference type="ARBA" id="ARBA00010219"/>
    </source>
</evidence>
<evidence type="ECO:0000313" key="11">
    <source>
        <dbReference type="Proteomes" id="UP000236197"/>
    </source>
</evidence>
<protein>
    <recommendedName>
        <fullName evidence="3 8">Diaminopimelate epimerase</fullName>
        <shortName evidence="8">DAP epimerase</shortName>
        <ecNumber evidence="3 8">5.1.1.7</ecNumber>
    </recommendedName>
    <alternativeName>
        <fullName evidence="8">PLP-independent amino acid racemase</fullName>
    </alternativeName>
</protein>
<feature type="binding site" evidence="8">
    <location>
        <position position="189"/>
    </location>
    <ligand>
        <name>substrate</name>
    </ligand>
</feature>
<comment type="catalytic activity">
    <reaction evidence="7 8">
        <text>(2S,6S)-2,6-diaminopimelate = meso-2,6-diaminopimelate</text>
        <dbReference type="Rhea" id="RHEA:15393"/>
        <dbReference type="ChEBI" id="CHEBI:57609"/>
        <dbReference type="ChEBI" id="CHEBI:57791"/>
        <dbReference type="EC" id="5.1.1.7"/>
    </reaction>
</comment>
<feature type="active site" evidence="9">
    <location>
        <position position="89"/>
    </location>
</feature>
<dbReference type="NCBIfam" id="TIGR00652">
    <property type="entry name" value="DapF"/>
    <property type="match status" value="1"/>
</dbReference>
<dbReference type="PANTHER" id="PTHR31689">
    <property type="entry name" value="DIAMINOPIMELATE EPIMERASE, CHLOROPLASTIC"/>
    <property type="match status" value="1"/>
</dbReference>
<dbReference type="UniPathway" id="UPA00034">
    <property type="reaction ID" value="UER00025"/>
</dbReference>
<dbReference type="GO" id="GO:0005829">
    <property type="term" value="C:cytosol"/>
    <property type="evidence" value="ECO:0007669"/>
    <property type="project" value="TreeGrafter"/>
</dbReference>
<feature type="site" description="Could be important to modulate the pK values of the two catalytic cysteine residues" evidence="8">
    <location>
        <position position="241"/>
    </location>
</feature>
<name>A0A2K2UBX3_9ACTN</name>
<evidence type="ECO:0000256" key="7">
    <source>
        <dbReference type="ARBA" id="ARBA00051712"/>
    </source>
</evidence>
<evidence type="ECO:0000256" key="5">
    <source>
        <dbReference type="ARBA" id="ARBA00023154"/>
    </source>
</evidence>
<gene>
    <name evidence="8" type="primary">dapF</name>
    <name evidence="10" type="ORF">C2L71_05945</name>
</gene>
<evidence type="ECO:0000256" key="3">
    <source>
        <dbReference type="ARBA" id="ARBA00013080"/>
    </source>
</evidence>
<feature type="binding site" evidence="8">
    <location>
        <position position="27"/>
    </location>
    <ligand>
        <name>substrate</name>
    </ligand>
</feature>
<accession>A0A2K2UBX3</accession>
<dbReference type="EMBL" id="PPEK01000005">
    <property type="protein sequence ID" value="PNV67816.1"/>
    <property type="molecule type" value="Genomic_DNA"/>
</dbReference>
<keyword evidence="8" id="KW-0963">Cytoplasm</keyword>
<feature type="binding site" evidence="8">
    <location>
        <position position="80"/>
    </location>
    <ligand>
        <name>substrate</name>
    </ligand>
</feature>
<comment type="pathway">
    <text evidence="1 8">Amino-acid biosynthesis; L-lysine biosynthesis via DAP pathway; DL-2,6-diaminopimelate from LL-2,6-diaminopimelate: step 1/1.</text>
</comment>
<dbReference type="EC" id="5.1.1.7" evidence="3 8"/>
<feature type="binding site" evidence="8">
    <location>
        <begin position="251"/>
        <end position="252"/>
    </location>
    <ligand>
        <name>substrate</name>
    </ligand>
</feature>
<dbReference type="Pfam" id="PF01678">
    <property type="entry name" value="DAP_epimerase"/>
    <property type="match status" value="2"/>
</dbReference>
<keyword evidence="4 8" id="KW-0028">Amino-acid biosynthesis</keyword>
<dbReference type="AlphaFoldDB" id="A0A2K2UBX3"/>
<feature type="binding site" evidence="8">
    <location>
        <begin position="90"/>
        <end position="91"/>
    </location>
    <ligand>
        <name>substrate</name>
    </ligand>
</feature>
<dbReference type="GO" id="GO:0008837">
    <property type="term" value="F:diaminopimelate epimerase activity"/>
    <property type="evidence" value="ECO:0007669"/>
    <property type="project" value="UniProtKB-UniRule"/>
</dbReference>
<evidence type="ECO:0000256" key="6">
    <source>
        <dbReference type="ARBA" id="ARBA00023235"/>
    </source>
</evidence>
<comment type="caution">
    <text evidence="8">Lacks conserved residue(s) required for the propagation of feature annotation.</text>
</comment>
<sequence length="312" mass="32710">MRGNDPNRKGARMQDILPFAKLQGLGNDFILLDGLAKGIDLSPGQIAHMCDRHFGIGADGVIVVRPSPQPGCAAYMHYVNADGTPAQMCGNGVRCFAKFLVDNGYVPAANGKLVADTPAGPRPIAFEVDAAGMLTRATVDMGRPVLDPALVPVDAEPDAVALFGEPFAGALSLDSPWGPFAFACVSMGNPHAVCFLDDVDLDVFDVDTIGAFFESHPAFPEKANVEFAVVGPHGIAMRVYERGCGETLACGTGACATAVAACLTGRATRETDVLLRGGALHIRWADDGHVMMTGPAAESFRGTVSLRERNPA</sequence>
<dbReference type="PROSITE" id="PS01326">
    <property type="entry name" value="DAP_EPIMERASE"/>
    <property type="match status" value="1"/>
</dbReference>
<evidence type="ECO:0000313" key="10">
    <source>
        <dbReference type="EMBL" id="PNV67816.1"/>
    </source>
</evidence>
<proteinExistence type="inferred from homology"/>
<keyword evidence="11" id="KW-1185">Reference proteome</keyword>
<feature type="active site" description="Proton acceptor" evidence="8">
    <location>
        <position position="250"/>
    </location>
</feature>
<dbReference type="GO" id="GO:0009089">
    <property type="term" value="P:lysine biosynthetic process via diaminopimelate"/>
    <property type="evidence" value="ECO:0007669"/>
    <property type="project" value="UniProtKB-UniRule"/>
</dbReference>
<comment type="subunit">
    <text evidence="8">Homodimer.</text>
</comment>
<evidence type="ECO:0000256" key="1">
    <source>
        <dbReference type="ARBA" id="ARBA00005196"/>
    </source>
</evidence>
<comment type="caution">
    <text evidence="10">The sequence shown here is derived from an EMBL/GenBank/DDBJ whole genome shotgun (WGS) entry which is preliminary data.</text>
</comment>
<feature type="site" description="Could be important to modulate the pK values of the two catalytic cysteine residues" evidence="8">
    <location>
        <position position="191"/>
    </location>
</feature>
<dbReference type="HAMAP" id="MF_00197">
    <property type="entry name" value="DAP_epimerase"/>
    <property type="match status" value="1"/>
</dbReference>
<dbReference type="SUPFAM" id="SSF54506">
    <property type="entry name" value="Diaminopimelate epimerase-like"/>
    <property type="match status" value="2"/>
</dbReference>
<evidence type="ECO:0000256" key="4">
    <source>
        <dbReference type="ARBA" id="ARBA00022605"/>
    </source>
</evidence>
<comment type="subcellular location">
    <subcellularLocation>
        <location evidence="8">Cytoplasm</location>
    </subcellularLocation>
</comment>